<dbReference type="Proteomes" id="UP000281915">
    <property type="component" value="Unassembled WGS sequence"/>
</dbReference>
<comment type="caution">
    <text evidence="2">The sequence shown here is derived from an EMBL/GenBank/DDBJ whole genome shotgun (WGS) entry which is preliminary data.</text>
</comment>
<name>A0A3M8D299_9BACL</name>
<feature type="compositionally biased region" description="Basic and acidic residues" evidence="1">
    <location>
        <begin position="1"/>
        <end position="16"/>
    </location>
</feature>
<evidence type="ECO:0000256" key="1">
    <source>
        <dbReference type="SAM" id="MobiDB-lite"/>
    </source>
</evidence>
<evidence type="ECO:0000313" key="3">
    <source>
        <dbReference type="Proteomes" id="UP000281915"/>
    </source>
</evidence>
<feature type="region of interest" description="Disordered" evidence="1">
    <location>
        <begin position="1"/>
        <end position="70"/>
    </location>
</feature>
<feature type="compositionally biased region" description="Basic and acidic residues" evidence="1">
    <location>
        <begin position="24"/>
        <end position="34"/>
    </location>
</feature>
<dbReference type="RefSeq" id="WP_122912656.1">
    <property type="nucleotide sequence ID" value="NZ_RHHT01000011.1"/>
</dbReference>
<sequence length="70" mass="7956">MSEPNQNEKEAMENKPGKISLQEAIKRKLAEKKQAQSNGRASSHNPKAMNQTMKSQHTKKPNNQRRRTGV</sequence>
<organism evidence="2 3">
    <name type="scientific">Brevibacillus panacihumi</name>
    <dbReference type="NCBI Taxonomy" id="497735"/>
    <lineage>
        <taxon>Bacteria</taxon>
        <taxon>Bacillati</taxon>
        <taxon>Bacillota</taxon>
        <taxon>Bacilli</taxon>
        <taxon>Bacillales</taxon>
        <taxon>Paenibacillaceae</taxon>
        <taxon>Brevibacillus</taxon>
    </lineage>
</organism>
<reference evidence="2 3" key="1">
    <citation type="submission" date="2018-10" db="EMBL/GenBank/DDBJ databases">
        <title>Phylogenomics of Brevibacillus.</title>
        <authorList>
            <person name="Dunlap C."/>
        </authorList>
    </citation>
    <scope>NUCLEOTIDE SEQUENCE [LARGE SCALE GENOMIC DNA]</scope>
    <source>
        <strain evidence="2 3">JCM 15085</strain>
    </source>
</reference>
<dbReference type="AlphaFoldDB" id="A0A3M8D299"/>
<dbReference type="EMBL" id="RHHT01000011">
    <property type="protein sequence ID" value="RNB81829.1"/>
    <property type="molecule type" value="Genomic_DNA"/>
</dbReference>
<feature type="compositionally biased region" description="Polar residues" evidence="1">
    <location>
        <begin position="35"/>
        <end position="55"/>
    </location>
</feature>
<evidence type="ECO:0000313" key="2">
    <source>
        <dbReference type="EMBL" id="RNB81829.1"/>
    </source>
</evidence>
<gene>
    <name evidence="2" type="ORF">EDM58_06760</name>
</gene>
<feature type="compositionally biased region" description="Basic residues" evidence="1">
    <location>
        <begin position="56"/>
        <end position="70"/>
    </location>
</feature>
<protein>
    <submittedName>
        <fullName evidence="2">Uncharacterized protein</fullName>
    </submittedName>
</protein>
<accession>A0A3M8D299</accession>
<proteinExistence type="predicted"/>